<dbReference type="PANTHER" id="PTHR31988:SF19">
    <property type="entry name" value="9-O-ACETYL-N-ACETYLNEURAMINIC ACID DEACETYLASE-RELATED"/>
    <property type="match status" value="1"/>
</dbReference>
<name>A0A0P0FQ97_BACT4</name>
<dbReference type="OMA" id="IHNVRQD"/>
<dbReference type="GO" id="GO:0016788">
    <property type="term" value="F:hydrolase activity, acting on ester bonds"/>
    <property type="evidence" value="ECO:0007669"/>
    <property type="project" value="UniProtKB-ARBA"/>
</dbReference>
<dbReference type="Gene3D" id="3.40.50.1110">
    <property type="entry name" value="SGNH hydrolase"/>
    <property type="match status" value="1"/>
</dbReference>
<keyword evidence="2" id="KW-0732">Signal</keyword>
<sequence length="267" mass="29855">MKTNYLCGLFLLCVLVWGRSEAHAEKPLKTLDLYLCIGQSNMAGRGKLSPEVMDTLQNVYLLNADDQFEPAVNPLNRYSTIGKGLSWQQVGPAYGFAKTMATKKHPVGLIVNARGGSSIRSWVKNAKQSGGYYDEAIRRAKEAMKYGTLKAIIWHQGEADCHHPEAYKEKIIQLMTDLRNDLGMPDLPVVVGQIAQWNWTKKPYIPEGTKPFNDMIKEISTFLPHSACVSSEGLTPLKDETDPHFDAASQITLGKRYAKEVKKLIKK</sequence>
<reference evidence="10 11" key="1">
    <citation type="journal article" date="2019" name="Nat. Med.">
        <title>A library of human gut bacterial isolates paired with longitudinal multiomics data enables mechanistic microbiome research.</title>
        <authorList>
            <person name="Poyet M."/>
            <person name="Groussin M."/>
            <person name="Gibbons S.M."/>
            <person name="Avila-Pacheco J."/>
            <person name="Jiang X."/>
            <person name="Kearney S.M."/>
            <person name="Perrotta A.R."/>
            <person name="Berdy B."/>
            <person name="Zhao S."/>
            <person name="Lieberman T.D."/>
            <person name="Swanson P.K."/>
            <person name="Smith M."/>
            <person name="Roesemann S."/>
            <person name="Alexander J.E."/>
            <person name="Rich S.A."/>
            <person name="Livny J."/>
            <person name="Vlamakis H."/>
            <person name="Clish C."/>
            <person name="Bullock K."/>
            <person name="Deik A."/>
            <person name="Scott J."/>
            <person name="Pierce K.A."/>
            <person name="Xavier R.J."/>
            <person name="Alm E.J."/>
        </authorList>
    </citation>
    <scope>NUCLEOTIDE SEQUENCE [LARGE SCALE GENOMIC DNA]</scope>
    <source>
        <strain evidence="5 10">BIOML-A162</strain>
        <strain evidence="4 11">BIOML-A165</strain>
    </source>
</reference>
<dbReference type="Proteomes" id="UP000782901">
    <property type="component" value="Unassembled WGS sequence"/>
</dbReference>
<evidence type="ECO:0000313" key="9">
    <source>
        <dbReference type="EMBL" id="UYU89515.1"/>
    </source>
</evidence>
<dbReference type="SUPFAM" id="SSF52266">
    <property type="entry name" value="SGNH hydrolase"/>
    <property type="match status" value="1"/>
</dbReference>
<dbReference type="InterPro" id="IPR052940">
    <property type="entry name" value="Carb_Esterase_6"/>
</dbReference>
<dbReference type="PANTHER" id="PTHR31988">
    <property type="entry name" value="ESTERASE, PUTATIVE (DUF303)-RELATED"/>
    <property type="match status" value="1"/>
</dbReference>
<evidence type="ECO:0000313" key="11">
    <source>
        <dbReference type="Proteomes" id="UP000460317"/>
    </source>
</evidence>
<evidence type="ECO:0000256" key="1">
    <source>
        <dbReference type="ARBA" id="ARBA00022801"/>
    </source>
</evidence>
<dbReference type="EMBL" id="CP083685">
    <property type="protein sequence ID" value="UYU89515.1"/>
    <property type="molecule type" value="Genomic_DNA"/>
</dbReference>
<evidence type="ECO:0000313" key="13">
    <source>
        <dbReference type="Proteomes" id="UP001200544"/>
    </source>
</evidence>
<gene>
    <name evidence="5" type="ORF">GAN91_00085</name>
    <name evidence="4" type="ORF">GAN93_17150</name>
    <name evidence="7" type="ORF">K0H07_07020</name>
    <name evidence="6" type="ORF">KHY35_04450</name>
    <name evidence="8" type="ORF">KQP68_12985</name>
    <name evidence="9" type="ORF">KQP74_16360</name>
</gene>
<organism evidence="7 13">
    <name type="scientific">Bacteroides thetaiotaomicron</name>
    <dbReference type="NCBI Taxonomy" id="818"/>
    <lineage>
        <taxon>Bacteria</taxon>
        <taxon>Pseudomonadati</taxon>
        <taxon>Bacteroidota</taxon>
        <taxon>Bacteroidia</taxon>
        <taxon>Bacteroidales</taxon>
        <taxon>Bacteroidaceae</taxon>
        <taxon>Bacteroides</taxon>
    </lineage>
</organism>
<dbReference type="KEGG" id="btho:Btheta7330_03927"/>
<feature type="signal peptide" evidence="2">
    <location>
        <begin position="1"/>
        <end position="24"/>
    </location>
</feature>
<dbReference type="Proteomes" id="UP000436858">
    <property type="component" value="Unassembled WGS sequence"/>
</dbReference>
<dbReference type="Proteomes" id="UP001200544">
    <property type="component" value="Unassembled WGS sequence"/>
</dbReference>
<accession>A0A0P0FQ97</accession>
<reference evidence="8 12" key="3">
    <citation type="submission" date="2021-06" db="EMBL/GenBank/DDBJ databases">
        <title>Interrogation of the integrated mobile genetic elements in gut-associated Bacteroides with a consensus prediction approach.</title>
        <authorList>
            <person name="Campbell D.E."/>
            <person name="Leigh J.R."/>
            <person name="Kim T."/>
            <person name="England W."/>
            <person name="Whitaker R.J."/>
            <person name="Degnan P.H."/>
        </authorList>
    </citation>
    <scope>NUCLEOTIDE SEQUENCE [LARGE SCALE GENOMIC DNA]</scope>
    <source>
        <strain evidence="9">VPI-3443</strain>
        <strain evidence="8 12">WAL8669</strain>
    </source>
</reference>
<dbReference type="EMBL" id="JAHYQA010000003">
    <property type="protein sequence ID" value="MCE9236911.1"/>
    <property type="molecule type" value="Genomic_DNA"/>
</dbReference>
<evidence type="ECO:0000313" key="12">
    <source>
        <dbReference type="Proteomes" id="UP001156218"/>
    </source>
</evidence>
<protein>
    <submittedName>
        <fullName evidence="7">Sialate O-acetylesterase</fullName>
    </submittedName>
</protein>
<dbReference type="InterPro" id="IPR005181">
    <property type="entry name" value="SASA"/>
</dbReference>
<evidence type="ECO:0000313" key="8">
    <source>
        <dbReference type="EMBL" id="UYU64511.1"/>
    </source>
</evidence>
<proteinExistence type="predicted"/>
<dbReference type="DNASU" id="1073640"/>
<evidence type="ECO:0000256" key="2">
    <source>
        <dbReference type="SAM" id="SignalP"/>
    </source>
</evidence>
<dbReference type="EMBL" id="JAGZEE010000003">
    <property type="protein sequence ID" value="MBS5409957.1"/>
    <property type="molecule type" value="Genomic_DNA"/>
</dbReference>
<dbReference type="Proteomes" id="UP001162960">
    <property type="component" value="Chromosome"/>
</dbReference>
<dbReference type="AlphaFoldDB" id="A0A0P0FQ97"/>
<dbReference type="Proteomes" id="UP000460317">
    <property type="component" value="Unassembled WGS sequence"/>
</dbReference>
<dbReference type="EMBL" id="CP083680">
    <property type="protein sequence ID" value="UYU64511.1"/>
    <property type="molecule type" value="Genomic_DNA"/>
</dbReference>
<feature type="domain" description="Sialate O-acetylesterase" evidence="3">
    <location>
        <begin position="31"/>
        <end position="261"/>
    </location>
</feature>
<evidence type="ECO:0000313" key="10">
    <source>
        <dbReference type="Proteomes" id="UP000436858"/>
    </source>
</evidence>
<dbReference type="EMBL" id="WCRY01000001">
    <property type="protein sequence ID" value="KAB4487844.1"/>
    <property type="molecule type" value="Genomic_DNA"/>
</dbReference>
<dbReference type="Pfam" id="PF03629">
    <property type="entry name" value="SASA"/>
    <property type="match status" value="1"/>
</dbReference>
<dbReference type="EMBL" id="WCSB01000017">
    <property type="protein sequence ID" value="KAB4450027.1"/>
    <property type="molecule type" value="Genomic_DNA"/>
</dbReference>
<evidence type="ECO:0000313" key="4">
    <source>
        <dbReference type="EMBL" id="KAB4450027.1"/>
    </source>
</evidence>
<reference evidence="7" key="4">
    <citation type="submission" date="2021-07" db="EMBL/GenBank/DDBJ databases">
        <title>Comparative genomics of Bacteroides fragilis group isolates reveals species-dependent resistance mechanisms and validates clinical tools for resistance prediction.</title>
        <authorList>
            <person name="Wallace M.J."/>
            <person name="Jean S."/>
            <person name="Wallace M.A."/>
            <person name="Carey-Ann B.D."/>
            <person name="Dantas G."/>
        </authorList>
    </citation>
    <scope>NUCLEOTIDE SEQUENCE</scope>
    <source>
        <strain evidence="7">BJH_160</strain>
    </source>
</reference>
<dbReference type="InterPro" id="IPR036514">
    <property type="entry name" value="SGNH_hydro_sf"/>
</dbReference>
<dbReference type="Proteomes" id="UP001156218">
    <property type="component" value="Chromosome"/>
</dbReference>
<reference evidence="6" key="2">
    <citation type="submission" date="2021-02" db="EMBL/GenBank/DDBJ databases">
        <title>Infant gut strain persistence is associated with maternal origin, phylogeny, and functional potential including surface adhesion and iron acquisition.</title>
        <authorList>
            <person name="Lou Y.C."/>
        </authorList>
    </citation>
    <scope>NUCLEOTIDE SEQUENCE</scope>
    <source>
        <strain evidence="6">L3_082_243G1_dasL3_082_243G1_maxbin2.maxbin.015s ta_sub</strain>
    </source>
</reference>
<evidence type="ECO:0000313" key="5">
    <source>
        <dbReference type="EMBL" id="KAB4487844.1"/>
    </source>
</evidence>
<feature type="chain" id="PRO_5014519566" evidence="2">
    <location>
        <begin position="25"/>
        <end position="267"/>
    </location>
</feature>
<keyword evidence="1" id="KW-0378">Hydrolase</keyword>
<evidence type="ECO:0000259" key="3">
    <source>
        <dbReference type="Pfam" id="PF03629"/>
    </source>
</evidence>
<evidence type="ECO:0000313" key="6">
    <source>
        <dbReference type="EMBL" id="MBS5409957.1"/>
    </source>
</evidence>
<evidence type="ECO:0000313" key="7">
    <source>
        <dbReference type="EMBL" id="MCE9236911.1"/>
    </source>
</evidence>